<name>A0A1F5DVA3_9BACT</name>
<proteinExistence type="predicted"/>
<comment type="caution">
    <text evidence="1">The sequence shown here is derived from an EMBL/GenBank/DDBJ whole genome shotgun (WGS) entry which is preliminary data.</text>
</comment>
<sequence length="161" mass="17724">MNKLVLVVIILAIVGGGAWYFTRSKPVTKTEEFSGTLAQAMKLGVPMKCEWQTSEGSGESFVKGEDMYVKTMMSGKTGYMVKKGDCINTWEEGKTQGVKICQEPDSGSYQAEGVDLNLQYKCRPDIFTGDRFELPAGVQFTDMGEMMKGLTPNLPQLPADQ</sequence>
<dbReference type="AlphaFoldDB" id="A0A1F5DVA3"/>
<dbReference type="EMBL" id="MEZQ01000041">
    <property type="protein sequence ID" value="OGD59000.1"/>
    <property type="molecule type" value="Genomic_DNA"/>
</dbReference>
<evidence type="ECO:0000313" key="2">
    <source>
        <dbReference type="Proteomes" id="UP000176364"/>
    </source>
</evidence>
<organism evidence="1 2">
    <name type="scientific">Candidatus Beckwithbacteria bacterium RIFCSPLOWO2_02_FULL_47_23</name>
    <dbReference type="NCBI Taxonomy" id="1797463"/>
    <lineage>
        <taxon>Bacteria</taxon>
        <taxon>Candidatus Beckwithiibacteriota</taxon>
    </lineage>
</organism>
<evidence type="ECO:0000313" key="1">
    <source>
        <dbReference type="EMBL" id="OGD59000.1"/>
    </source>
</evidence>
<dbReference type="Proteomes" id="UP000176364">
    <property type="component" value="Unassembled WGS sequence"/>
</dbReference>
<accession>A0A1F5DVA3</accession>
<reference evidence="1 2" key="1">
    <citation type="journal article" date="2016" name="Nat. Commun.">
        <title>Thousands of microbial genomes shed light on interconnected biogeochemical processes in an aquifer system.</title>
        <authorList>
            <person name="Anantharaman K."/>
            <person name="Brown C.T."/>
            <person name="Hug L.A."/>
            <person name="Sharon I."/>
            <person name="Castelle C.J."/>
            <person name="Probst A.J."/>
            <person name="Thomas B.C."/>
            <person name="Singh A."/>
            <person name="Wilkins M.J."/>
            <person name="Karaoz U."/>
            <person name="Brodie E.L."/>
            <person name="Williams K.H."/>
            <person name="Hubbard S.S."/>
            <person name="Banfield J.F."/>
        </authorList>
    </citation>
    <scope>NUCLEOTIDE SEQUENCE [LARGE SCALE GENOMIC DNA]</scope>
</reference>
<protein>
    <submittedName>
        <fullName evidence="1">Uncharacterized protein</fullName>
    </submittedName>
</protein>
<gene>
    <name evidence="1" type="ORF">A3I57_02505</name>
</gene>